<keyword evidence="3" id="KW-0472">Membrane</keyword>
<feature type="domain" description="J" evidence="4">
    <location>
        <begin position="50"/>
        <end position="114"/>
    </location>
</feature>
<dbReference type="PANTHER" id="PTHR24078">
    <property type="entry name" value="DNAJ HOMOLOG SUBFAMILY C MEMBER"/>
    <property type="match status" value="1"/>
</dbReference>
<evidence type="ECO:0000256" key="3">
    <source>
        <dbReference type="SAM" id="Phobius"/>
    </source>
</evidence>
<name>A0A9D3NCL3_9TELE</name>
<dbReference type="Proteomes" id="UP000824219">
    <property type="component" value="Linkage Group LG18"/>
</dbReference>
<dbReference type="EMBL" id="JAHKSW010000018">
    <property type="protein sequence ID" value="KAG7320936.1"/>
    <property type="molecule type" value="Genomic_DNA"/>
</dbReference>
<dbReference type="OrthoDB" id="550424at2759"/>
<evidence type="ECO:0000313" key="6">
    <source>
        <dbReference type="Proteomes" id="UP000824219"/>
    </source>
</evidence>
<accession>A0A9D3NCL3</accession>
<evidence type="ECO:0000256" key="2">
    <source>
        <dbReference type="SAM" id="MobiDB-lite"/>
    </source>
</evidence>
<evidence type="ECO:0000259" key="4">
    <source>
        <dbReference type="PROSITE" id="PS50076"/>
    </source>
</evidence>
<evidence type="ECO:0000256" key="1">
    <source>
        <dbReference type="ARBA" id="ARBA00023186"/>
    </source>
</evidence>
<dbReference type="SUPFAM" id="SSF49493">
    <property type="entry name" value="HSP40/DnaJ peptide-binding domain"/>
    <property type="match status" value="2"/>
</dbReference>
<dbReference type="InterPro" id="IPR018253">
    <property type="entry name" value="DnaJ_domain_CS"/>
</dbReference>
<proteinExistence type="predicted"/>
<dbReference type="PROSITE" id="PS50076">
    <property type="entry name" value="DNAJ_2"/>
    <property type="match status" value="1"/>
</dbReference>
<keyword evidence="3" id="KW-1133">Transmembrane helix</keyword>
<dbReference type="GO" id="GO:0005829">
    <property type="term" value="C:cytosol"/>
    <property type="evidence" value="ECO:0007669"/>
    <property type="project" value="TreeGrafter"/>
</dbReference>
<dbReference type="InterPro" id="IPR036869">
    <property type="entry name" value="J_dom_sf"/>
</dbReference>
<keyword evidence="3" id="KW-0812">Transmembrane</keyword>
<dbReference type="InterPro" id="IPR051339">
    <property type="entry name" value="DnaJ_subfamily_B"/>
</dbReference>
<feature type="transmembrane region" description="Helical" evidence="3">
    <location>
        <begin position="366"/>
        <end position="390"/>
    </location>
</feature>
<dbReference type="AlphaFoldDB" id="A0A9D3NCL3"/>
<gene>
    <name evidence="5" type="ORF">KOW79_015351</name>
</gene>
<dbReference type="SUPFAM" id="SSF46565">
    <property type="entry name" value="Chaperone J-domain"/>
    <property type="match status" value="1"/>
</dbReference>
<dbReference type="Pfam" id="PF01556">
    <property type="entry name" value="DnaJ_C"/>
    <property type="match status" value="1"/>
</dbReference>
<dbReference type="SMART" id="SM00271">
    <property type="entry name" value="DnaJ"/>
    <property type="match status" value="1"/>
</dbReference>
<dbReference type="GO" id="GO:0006457">
    <property type="term" value="P:protein folding"/>
    <property type="evidence" value="ECO:0007669"/>
    <property type="project" value="InterPro"/>
</dbReference>
<dbReference type="Gene3D" id="1.10.287.110">
    <property type="entry name" value="DnaJ domain"/>
    <property type="match status" value="1"/>
</dbReference>
<feature type="region of interest" description="Disordered" evidence="2">
    <location>
        <begin position="516"/>
        <end position="542"/>
    </location>
</feature>
<dbReference type="PROSITE" id="PS00636">
    <property type="entry name" value="DNAJ_1"/>
    <property type="match status" value="1"/>
</dbReference>
<dbReference type="InterPro" id="IPR008971">
    <property type="entry name" value="HSP40/DnaJ_pept-bd"/>
</dbReference>
<dbReference type="InterPro" id="IPR001623">
    <property type="entry name" value="DnaJ_domain"/>
</dbReference>
<dbReference type="Gene3D" id="2.60.260.20">
    <property type="entry name" value="Urease metallochaperone UreE, N-terminal domain"/>
    <property type="match status" value="2"/>
</dbReference>
<dbReference type="Pfam" id="PF00226">
    <property type="entry name" value="DnaJ"/>
    <property type="match status" value="1"/>
</dbReference>
<dbReference type="FunFam" id="2.60.260.20:FF:000015">
    <property type="entry name" value="Heat shock protein 40"/>
    <property type="match status" value="1"/>
</dbReference>
<feature type="compositionally biased region" description="Polar residues" evidence="2">
    <location>
        <begin position="110"/>
        <end position="122"/>
    </location>
</feature>
<keyword evidence="6" id="KW-1185">Reference proteome</keyword>
<dbReference type="InterPro" id="IPR002939">
    <property type="entry name" value="DnaJ_C"/>
</dbReference>
<protein>
    <recommendedName>
        <fullName evidence="4">J domain-containing protein</fullName>
    </recommendedName>
</protein>
<reference evidence="5 6" key="1">
    <citation type="submission" date="2021-06" db="EMBL/GenBank/DDBJ databases">
        <title>Chromosome-level genome assembly of the red-tail catfish (Hemibagrus wyckioides).</title>
        <authorList>
            <person name="Shao F."/>
        </authorList>
    </citation>
    <scope>NUCLEOTIDE SEQUENCE [LARGE SCALE GENOMIC DNA]</scope>
    <source>
        <strain evidence="5">EC202008001</strain>
        <tissue evidence="5">Blood</tissue>
    </source>
</reference>
<dbReference type="GO" id="GO:0051087">
    <property type="term" value="F:protein-folding chaperone binding"/>
    <property type="evidence" value="ECO:0007669"/>
    <property type="project" value="TreeGrafter"/>
</dbReference>
<sequence>MVLIWTQFGVKHKNVKCKVRVIHGEESWTSEEVHEDPEIPSPPSSPVCVDHYAVLGVSSDSNEEEIRRAYKRLALRYHPDKNPDADAEEKFKQIAQAYEILTDSEKRSLYDQQGLSKGQMSSAKADPTPSGPKVDTHAWRIFFNFEFDSDEDLFNPFLRNPQPHLGRHHSNKTGSHPGGASEVHDLYVSLEDILTGVTKRVKVTRLRPTEKNTLQPEERVIDVEVKKGWKEGTKITFPGEGQGASGHGPNDLTFVVKEKKHSHFKREGSNIVYTATITLREALCGCTVSIPTLDGQSKPVPCSDVIKPGSVRRLIGEGLPRAKNSAQRGDLLVEFQYNVIIHTDAHESETAVPSPELRESLQVSSLTLLVLVLIPCVVLLLLLNCLLLGYKLLLFARRKRARYGSESVLLNSSSSLSTRQRIARFTDDPSFGPARKTKYASVSEPMLAPPITSSLTSSAERRAACGQRCRSEALARPDGATYAGSGSLRVPSTLLGASGSRGSRAWRRSAPVILQSSDSEMERENVAPPNSPEQLVTQSTHGSSPVMIRRSSIVELELISLDKVHLEGELVSSIPQETSCFIASTSTSAAGPGLDSDFGASAGVSLRILSADSDGFPGATWASGLEWDYYDPSYVTQNHVPKHRHHAPPITTKQYWV</sequence>
<dbReference type="CDD" id="cd06257">
    <property type="entry name" value="DnaJ"/>
    <property type="match status" value="1"/>
</dbReference>
<keyword evidence="1" id="KW-0143">Chaperone</keyword>
<dbReference type="PANTHER" id="PTHR24078:SF559">
    <property type="entry name" value="DNAJ (HSP40) HOMOLOG, SUBFAMILY B, MEMBER 5-LIKE"/>
    <property type="match status" value="1"/>
</dbReference>
<dbReference type="CDD" id="cd10747">
    <property type="entry name" value="DnaJ_C"/>
    <property type="match status" value="1"/>
</dbReference>
<feature type="compositionally biased region" description="Polar residues" evidence="2">
    <location>
        <begin position="532"/>
        <end position="542"/>
    </location>
</feature>
<evidence type="ECO:0000313" key="5">
    <source>
        <dbReference type="EMBL" id="KAG7320936.1"/>
    </source>
</evidence>
<organism evidence="5 6">
    <name type="scientific">Hemibagrus wyckioides</name>
    <dbReference type="NCBI Taxonomy" id="337641"/>
    <lineage>
        <taxon>Eukaryota</taxon>
        <taxon>Metazoa</taxon>
        <taxon>Chordata</taxon>
        <taxon>Craniata</taxon>
        <taxon>Vertebrata</taxon>
        <taxon>Euteleostomi</taxon>
        <taxon>Actinopterygii</taxon>
        <taxon>Neopterygii</taxon>
        <taxon>Teleostei</taxon>
        <taxon>Ostariophysi</taxon>
        <taxon>Siluriformes</taxon>
        <taxon>Bagridae</taxon>
        <taxon>Hemibagrus</taxon>
    </lineage>
</organism>
<comment type="caution">
    <text evidence="5">The sequence shown here is derived from an EMBL/GenBank/DDBJ whole genome shotgun (WGS) entry which is preliminary data.</text>
</comment>
<dbReference type="GO" id="GO:0051082">
    <property type="term" value="F:unfolded protein binding"/>
    <property type="evidence" value="ECO:0007669"/>
    <property type="project" value="InterPro"/>
</dbReference>
<dbReference type="FunFam" id="2.60.260.20:FF:000006">
    <property type="entry name" value="DnaJ subfamily B member 13"/>
    <property type="match status" value="1"/>
</dbReference>
<dbReference type="PRINTS" id="PR00625">
    <property type="entry name" value="JDOMAIN"/>
</dbReference>
<feature type="region of interest" description="Disordered" evidence="2">
    <location>
        <begin position="109"/>
        <end position="133"/>
    </location>
</feature>